<dbReference type="AlphaFoldDB" id="A0A0B0N3A3"/>
<accession>A0A0B0N3A3</accession>
<sequence>MFKCLFKHLRSIMTTDLVRAYVSHQIRWDYVDDGGVLWSNGGILSPLSVHYTESNKENDTYFKTKLCMLLD</sequence>
<protein>
    <submittedName>
        <fullName evidence="1">Flagellar L-ring</fullName>
    </submittedName>
</protein>
<proteinExistence type="predicted"/>
<gene>
    <name evidence="1" type="ORF">F383_33270</name>
</gene>
<dbReference type="EMBL" id="JRRC01468169">
    <property type="protein sequence ID" value="KHG07132.1"/>
    <property type="molecule type" value="Genomic_DNA"/>
</dbReference>
<organism evidence="1 2">
    <name type="scientific">Gossypium arboreum</name>
    <name type="common">Tree cotton</name>
    <name type="synonym">Gossypium nanking</name>
    <dbReference type="NCBI Taxonomy" id="29729"/>
    <lineage>
        <taxon>Eukaryota</taxon>
        <taxon>Viridiplantae</taxon>
        <taxon>Streptophyta</taxon>
        <taxon>Embryophyta</taxon>
        <taxon>Tracheophyta</taxon>
        <taxon>Spermatophyta</taxon>
        <taxon>Magnoliopsida</taxon>
        <taxon>eudicotyledons</taxon>
        <taxon>Gunneridae</taxon>
        <taxon>Pentapetalae</taxon>
        <taxon>rosids</taxon>
        <taxon>malvids</taxon>
        <taxon>Malvales</taxon>
        <taxon>Malvaceae</taxon>
        <taxon>Malvoideae</taxon>
        <taxon>Gossypium</taxon>
    </lineage>
</organism>
<comment type="caution">
    <text evidence="1">The sequence shown here is derived from an EMBL/GenBank/DDBJ whole genome shotgun (WGS) entry which is preliminary data.</text>
</comment>
<keyword evidence="1" id="KW-0966">Cell projection</keyword>
<evidence type="ECO:0000313" key="1">
    <source>
        <dbReference type="EMBL" id="KHG07132.1"/>
    </source>
</evidence>
<name>A0A0B0N3A3_GOSAR</name>
<keyword evidence="2" id="KW-1185">Reference proteome</keyword>
<evidence type="ECO:0000313" key="2">
    <source>
        <dbReference type="Proteomes" id="UP000032142"/>
    </source>
</evidence>
<keyword evidence="1" id="KW-0969">Cilium</keyword>
<keyword evidence="1" id="KW-0282">Flagellum</keyword>
<dbReference type="Proteomes" id="UP000032142">
    <property type="component" value="Unassembled WGS sequence"/>
</dbReference>
<reference evidence="2" key="1">
    <citation type="submission" date="2014-09" db="EMBL/GenBank/DDBJ databases">
        <authorList>
            <person name="Mudge J."/>
            <person name="Ramaraj T."/>
            <person name="Lindquist I.E."/>
            <person name="Bharti A.K."/>
            <person name="Sundararajan A."/>
            <person name="Cameron C.T."/>
            <person name="Woodward J.E."/>
            <person name="May G.D."/>
            <person name="Brubaker C."/>
            <person name="Broadhvest J."/>
            <person name="Wilkins T.A."/>
        </authorList>
    </citation>
    <scope>NUCLEOTIDE SEQUENCE</scope>
    <source>
        <strain evidence="2">cv. AKA8401</strain>
    </source>
</reference>